<dbReference type="InterPro" id="IPR052337">
    <property type="entry name" value="SAT4-like"/>
</dbReference>
<comment type="subcellular location">
    <subcellularLocation>
        <location evidence="1">Membrane</location>
        <topology evidence="1">Multi-pass membrane protein</topology>
    </subcellularLocation>
</comment>
<comment type="similarity">
    <text evidence="5">Belongs to the SAT4 family.</text>
</comment>
<proteinExistence type="inferred from homology"/>
<evidence type="ECO:0000256" key="7">
    <source>
        <dbReference type="SAM" id="Phobius"/>
    </source>
</evidence>
<feature type="region of interest" description="Disordered" evidence="6">
    <location>
        <begin position="321"/>
        <end position="354"/>
    </location>
</feature>
<dbReference type="PANTHER" id="PTHR33048:SF47">
    <property type="entry name" value="INTEGRAL MEMBRANE PROTEIN-RELATED"/>
    <property type="match status" value="1"/>
</dbReference>
<organism evidence="9 10">
    <name type="scientific">Phyllosticta capitalensis</name>
    <dbReference type="NCBI Taxonomy" id="121624"/>
    <lineage>
        <taxon>Eukaryota</taxon>
        <taxon>Fungi</taxon>
        <taxon>Dikarya</taxon>
        <taxon>Ascomycota</taxon>
        <taxon>Pezizomycotina</taxon>
        <taxon>Dothideomycetes</taxon>
        <taxon>Dothideomycetes incertae sedis</taxon>
        <taxon>Botryosphaeriales</taxon>
        <taxon>Phyllostictaceae</taxon>
        <taxon>Phyllosticta</taxon>
    </lineage>
</organism>
<evidence type="ECO:0000256" key="5">
    <source>
        <dbReference type="ARBA" id="ARBA00038359"/>
    </source>
</evidence>
<feature type="compositionally biased region" description="Basic and acidic residues" evidence="6">
    <location>
        <begin position="345"/>
        <end position="354"/>
    </location>
</feature>
<evidence type="ECO:0000256" key="3">
    <source>
        <dbReference type="ARBA" id="ARBA00022989"/>
    </source>
</evidence>
<sequence length="354" mass="39117">MTLGVEYYGREVIAGMIIATITTIFRTILAMQSIKGLLVDDQIMIVANILWWVNIALEDFAFVAYGGFNNAQLSDAVRDKLRPGGSLEPMADSFKMGSVIFHIGWYVTITVMWCLKLSVLFFLARFAGKISAMKIHMQAVTVLWAVTFLVMMLYQSLKCVPVARNWQVSPDPGDACEPALSTAGQYLINILDAIMNIAIIGVALEFLARAGSTLGKKHRLLLSGTFLVGLALLALEVVALYKLAKHDYDYMAKWKARRISVDFVISNFSSLYPNLLRGTRRLRDHLLALRPQPRQEQTSVEPTQPPQINLDIEAGFPLQPITPQEAAADSPDHMASTANLVGSRGPRECGSRGN</sequence>
<dbReference type="PANTHER" id="PTHR33048">
    <property type="entry name" value="PTH11-LIKE INTEGRAL MEMBRANE PROTEIN (AFU_ORTHOLOGUE AFUA_5G11245)"/>
    <property type="match status" value="1"/>
</dbReference>
<evidence type="ECO:0000256" key="2">
    <source>
        <dbReference type="ARBA" id="ARBA00022692"/>
    </source>
</evidence>
<evidence type="ECO:0000256" key="6">
    <source>
        <dbReference type="SAM" id="MobiDB-lite"/>
    </source>
</evidence>
<feature type="transmembrane region" description="Helical" evidence="7">
    <location>
        <begin position="43"/>
        <end position="65"/>
    </location>
</feature>
<comment type="caution">
    <text evidence="9">The sequence shown here is derived from an EMBL/GenBank/DDBJ whole genome shotgun (WGS) entry which is preliminary data.</text>
</comment>
<evidence type="ECO:0000313" key="10">
    <source>
        <dbReference type="Proteomes" id="UP001492380"/>
    </source>
</evidence>
<accession>A0ABR1YAV9</accession>
<feature type="transmembrane region" description="Helical" evidence="7">
    <location>
        <begin position="186"/>
        <end position="208"/>
    </location>
</feature>
<dbReference type="InterPro" id="IPR049326">
    <property type="entry name" value="Rhodopsin_dom_fungi"/>
</dbReference>
<evidence type="ECO:0000313" key="9">
    <source>
        <dbReference type="EMBL" id="KAK8222798.1"/>
    </source>
</evidence>
<name>A0ABR1YAV9_9PEZI</name>
<keyword evidence="3 7" id="KW-1133">Transmembrane helix</keyword>
<feature type="domain" description="Rhodopsin" evidence="8">
    <location>
        <begin position="32"/>
        <end position="247"/>
    </location>
</feature>
<feature type="transmembrane region" description="Helical" evidence="7">
    <location>
        <begin position="103"/>
        <end position="123"/>
    </location>
</feature>
<evidence type="ECO:0000259" key="8">
    <source>
        <dbReference type="Pfam" id="PF20684"/>
    </source>
</evidence>
<feature type="transmembrane region" description="Helical" evidence="7">
    <location>
        <begin position="135"/>
        <end position="154"/>
    </location>
</feature>
<gene>
    <name evidence="9" type="ORF">HDK90DRAFT_545361</name>
</gene>
<protein>
    <recommendedName>
        <fullName evidence="8">Rhodopsin domain-containing protein</fullName>
    </recommendedName>
</protein>
<keyword evidence="10" id="KW-1185">Reference proteome</keyword>
<dbReference type="EMBL" id="JBBWRZ010000015">
    <property type="protein sequence ID" value="KAK8222798.1"/>
    <property type="molecule type" value="Genomic_DNA"/>
</dbReference>
<keyword evidence="4 7" id="KW-0472">Membrane</keyword>
<keyword evidence="2 7" id="KW-0812">Transmembrane</keyword>
<dbReference type="Proteomes" id="UP001492380">
    <property type="component" value="Unassembled WGS sequence"/>
</dbReference>
<evidence type="ECO:0000256" key="1">
    <source>
        <dbReference type="ARBA" id="ARBA00004141"/>
    </source>
</evidence>
<feature type="transmembrane region" description="Helical" evidence="7">
    <location>
        <begin position="12"/>
        <end position="31"/>
    </location>
</feature>
<reference evidence="9 10" key="1">
    <citation type="submission" date="2024-04" db="EMBL/GenBank/DDBJ databases">
        <title>Phyllosticta paracitricarpa is synonymous to the EU quarantine fungus P. citricarpa based on phylogenomic analyses.</title>
        <authorList>
            <consortium name="Lawrence Berkeley National Laboratory"/>
            <person name="Van Ingen-Buijs V.A."/>
            <person name="Van Westerhoven A.C."/>
            <person name="Haridas S."/>
            <person name="Skiadas P."/>
            <person name="Martin F."/>
            <person name="Groenewald J.Z."/>
            <person name="Crous P.W."/>
            <person name="Seidl M.F."/>
        </authorList>
    </citation>
    <scope>NUCLEOTIDE SEQUENCE [LARGE SCALE GENOMIC DNA]</scope>
    <source>
        <strain evidence="9 10">CBS 123374</strain>
    </source>
</reference>
<feature type="transmembrane region" description="Helical" evidence="7">
    <location>
        <begin position="220"/>
        <end position="244"/>
    </location>
</feature>
<dbReference type="Pfam" id="PF20684">
    <property type="entry name" value="Fung_rhodopsin"/>
    <property type="match status" value="1"/>
</dbReference>
<evidence type="ECO:0000256" key="4">
    <source>
        <dbReference type="ARBA" id="ARBA00023136"/>
    </source>
</evidence>